<dbReference type="VEuPathDB" id="AmoebaDB:NF0086500"/>
<name>A0A6A5C7B3_NAEFO</name>
<dbReference type="OrthoDB" id="10530176at2759"/>
<dbReference type="EMBL" id="VFQX01000007">
    <property type="protein sequence ID" value="KAF0983011.1"/>
    <property type="molecule type" value="Genomic_DNA"/>
</dbReference>
<protein>
    <submittedName>
        <fullName evidence="2">Uncharacterized protein</fullName>
    </submittedName>
</protein>
<dbReference type="AlphaFoldDB" id="A0A6A5C7B3"/>
<keyword evidence="3" id="KW-1185">Reference proteome</keyword>
<accession>A0A6A5C7B3</accession>
<proteinExistence type="predicted"/>
<dbReference type="RefSeq" id="XP_044567724.1">
    <property type="nucleotide sequence ID" value="XM_044701347.1"/>
</dbReference>
<evidence type="ECO:0000313" key="3">
    <source>
        <dbReference type="Proteomes" id="UP000444721"/>
    </source>
</evidence>
<dbReference type="Proteomes" id="UP000444721">
    <property type="component" value="Unassembled WGS sequence"/>
</dbReference>
<feature type="region of interest" description="Disordered" evidence="1">
    <location>
        <begin position="1"/>
        <end position="93"/>
    </location>
</feature>
<reference evidence="2 3" key="1">
    <citation type="journal article" date="2019" name="Sci. Rep.">
        <title>Nanopore sequencing improves the draft genome of the human pathogenic amoeba Naegleria fowleri.</title>
        <authorList>
            <person name="Liechti N."/>
            <person name="Schurch N."/>
            <person name="Bruggmann R."/>
            <person name="Wittwer M."/>
        </authorList>
    </citation>
    <scope>NUCLEOTIDE SEQUENCE [LARGE SCALE GENOMIC DNA]</scope>
    <source>
        <strain evidence="2 3">ATCC 30894</strain>
    </source>
</reference>
<organism evidence="2 3">
    <name type="scientific">Naegleria fowleri</name>
    <name type="common">Brain eating amoeba</name>
    <dbReference type="NCBI Taxonomy" id="5763"/>
    <lineage>
        <taxon>Eukaryota</taxon>
        <taxon>Discoba</taxon>
        <taxon>Heterolobosea</taxon>
        <taxon>Tetramitia</taxon>
        <taxon>Eutetramitia</taxon>
        <taxon>Vahlkampfiidae</taxon>
        <taxon>Naegleria</taxon>
    </lineage>
</organism>
<dbReference type="VEuPathDB" id="AmoebaDB:FDP41_010989"/>
<evidence type="ECO:0000256" key="1">
    <source>
        <dbReference type="SAM" id="MobiDB-lite"/>
    </source>
</evidence>
<feature type="compositionally biased region" description="Low complexity" evidence="1">
    <location>
        <begin position="70"/>
        <end position="85"/>
    </location>
</feature>
<comment type="caution">
    <text evidence="2">The sequence shown here is derived from an EMBL/GenBank/DDBJ whole genome shotgun (WGS) entry which is preliminary data.</text>
</comment>
<sequence length="117" mass="12759">MSLPHPNEALNAATNTTAFHGGSGTTTTLLHHPTTTTPHEESTSSPSHLPSPSKPYEHVLQLHHVHRSTESNNSDQDSNQSDESSLPPPPHTLNELLETAEHAVKDKIEVVLPDEKR</sequence>
<feature type="compositionally biased region" description="Low complexity" evidence="1">
    <location>
        <begin position="7"/>
        <end position="51"/>
    </location>
</feature>
<dbReference type="GeneID" id="68118204"/>
<evidence type="ECO:0000313" key="2">
    <source>
        <dbReference type="EMBL" id="KAF0983011.1"/>
    </source>
</evidence>
<gene>
    <name evidence="2" type="ORF">FDP41_010989</name>
</gene>